<gene>
    <name evidence="1" type="ORF">V6N11_068508</name>
</gene>
<keyword evidence="2" id="KW-1185">Reference proteome</keyword>
<protein>
    <submittedName>
        <fullName evidence="1">Uncharacterized protein</fullName>
    </submittedName>
</protein>
<dbReference type="EMBL" id="JBBPBN010000069">
    <property type="protein sequence ID" value="KAK8985241.1"/>
    <property type="molecule type" value="Genomic_DNA"/>
</dbReference>
<dbReference type="Proteomes" id="UP001396334">
    <property type="component" value="Unassembled WGS sequence"/>
</dbReference>
<organism evidence="1 2">
    <name type="scientific">Hibiscus sabdariffa</name>
    <name type="common">roselle</name>
    <dbReference type="NCBI Taxonomy" id="183260"/>
    <lineage>
        <taxon>Eukaryota</taxon>
        <taxon>Viridiplantae</taxon>
        <taxon>Streptophyta</taxon>
        <taxon>Embryophyta</taxon>
        <taxon>Tracheophyta</taxon>
        <taxon>Spermatophyta</taxon>
        <taxon>Magnoliopsida</taxon>
        <taxon>eudicotyledons</taxon>
        <taxon>Gunneridae</taxon>
        <taxon>Pentapetalae</taxon>
        <taxon>rosids</taxon>
        <taxon>malvids</taxon>
        <taxon>Malvales</taxon>
        <taxon>Malvaceae</taxon>
        <taxon>Malvoideae</taxon>
        <taxon>Hibiscus</taxon>
    </lineage>
</organism>
<proteinExistence type="predicted"/>
<name>A0ABR2P9Y1_9ROSI</name>
<reference evidence="1 2" key="1">
    <citation type="journal article" date="2024" name="G3 (Bethesda)">
        <title>Genome assembly of Hibiscus sabdariffa L. provides insights into metabolisms of medicinal natural products.</title>
        <authorList>
            <person name="Kim T."/>
        </authorList>
    </citation>
    <scope>NUCLEOTIDE SEQUENCE [LARGE SCALE GENOMIC DNA]</scope>
    <source>
        <strain evidence="1">TK-2024</strain>
        <tissue evidence="1">Old leaves</tissue>
    </source>
</reference>
<evidence type="ECO:0000313" key="1">
    <source>
        <dbReference type="EMBL" id="KAK8985241.1"/>
    </source>
</evidence>
<evidence type="ECO:0000313" key="2">
    <source>
        <dbReference type="Proteomes" id="UP001396334"/>
    </source>
</evidence>
<comment type="caution">
    <text evidence="1">The sequence shown here is derived from an EMBL/GenBank/DDBJ whole genome shotgun (WGS) entry which is preliminary data.</text>
</comment>
<sequence length="143" mass="15469">MSPPIPSFPNASIAWTGEASGKFSVRSAYKLSLGKTSGEEDPVWKAVNRYAARNAVVFDSSSCLSNPIIQSSRVLVERTLQAYGDVRGNEKHRKDARKPSKFFLALIHSALTPANNGLGMVLLEFVLAFVALSANVPTLVSME</sequence>
<accession>A0ABR2P9Y1</accession>